<evidence type="ECO:0000256" key="1">
    <source>
        <dbReference type="SAM" id="Phobius"/>
    </source>
</evidence>
<dbReference type="OrthoDB" id="1700423at2"/>
<dbReference type="STRING" id="1552.A7L45_04145"/>
<name>A0A1J0GD77_9CLOT</name>
<keyword evidence="1" id="KW-0812">Transmembrane</keyword>
<keyword evidence="3" id="KW-1185">Reference proteome</keyword>
<evidence type="ECO:0000313" key="2">
    <source>
        <dbReference type="EMBL" id="APC39308.1"/>
    </source>
</evidence>
<gene>
    <name evidence="2" type="ORF">A7L45_04145</name>
</gene>
<reference evidence="3" key="1">
    <citation type="journal article" date="2016" name="Front. Microbiol.">
        <title>Complete Genome Sequence of Clostridium estertheticum DSM 8809, a Microbe Identified in Spoiled Vacuum Packed Beef.</title>
        <authorList>
            <person name="Yu Z."/>
            <person name="Gunn L."/>
            <person name="Brennan E."/>
            <person name="Reid R."/>
            <person name="Wall P.G."/>
            <person name="Gaora O.P."/>
            <person name="Hurley D."/>
            <person name="Bolton D."/>
            <person name="Fanning S."/>
        </authorList>
    </citation>
    <scope>NUCLEOTIDE SEQUENCE [LARGE SCALE GENOMIC DNA]</scope>
    <source>
        <strain evidence="3">DSM 8809</strain>
    </source>
</reference>
<dbReference type="EMBL" id="CP015756">
    <property type="protein sequence ID" value="APC39308.1"/>
    <property type="molecule type" value="Genomic_DNA"/>
</dbReference>
<dbReference type="AlphaFoldDB" id="A0A1J0GD77"/>
<dbReference type="Proteomes" id="UP000182569">
    <property type="component" value="Chromosome"/>
</dbReference>
<dbReference type="RefSeq" id="WP_071611600.1">
    <property type="nucleotide sequence ID" value="NZ_CP015756.1"/>
</dbReference>
<organism evidence="2 3">
    <name type="scientific">Clostridium estertheticum subsp. estertheticum</name>
    <dbReference type="NCBI Taxonomy" id="1552"/>
    <lineage>
        <taxon>Bacteria</taxon>
        <taxon>Bacillati</taxon>
        <taxon>Bacillota</taxon>
        <taxon>Clostridia</taxon>
        <taxon>Eubacteriales</taxon>
        <taxon>Clostridiaceae</taxon>
        <taxon>Clostridium</taxon>
    </lineage>
</organism>
<feature type="transmembrane region" description="Helical" evidence="1">
    <location>
        <begin position="289"/>
        <end position="315"/>
    </location>
</feature>
<feature type="transmembrane region" description="Helical" evidence="1">
    <location>
        <begin position="327"/>
        <end position="345"/>
    </location>
</feature>
<dbReference type="PANTHER" id="PTHR37305">
    <property type="entry name" value="INTEGRAL MEMBRANE PROTEIN-RELATED"/>
    <property type="match status" value="1"/>
</dbReference>
<dbReference type="PANTHER" id="PTHR37305:SF1">
    <property type="entry name" value="MEMBRANE PROTEIN"/>
    <property type="match status" value="1"/>
</dbReference>
<keyword evidence="1" id="KW-1133">Transmembrane helix</keyword>
<feature type="transmembrane region" description="Helical" evidence="1">
    <location>
        <begin position="243"/>
        <end position="269"/>
    </location>
</feature>
<dbReference type="KEGG" id="ceu:A7L45_04145"/>
<accession>A0A1J0GD77</accession>
<feature type="transmembrane region" description="Helical" evidence="1">
    <location>
        <begin position="378"/>
        <end position="404"/>
    </location>
</feature>
<feature type="transmembrane region" description="Helical" evidence="1">
    <location>
        <begin position="199"/>
        <end position="222"/>
    </location>
</feature>
<proteinExistence type="predicted"/>
<evidence type="ECO:0000313" key="3">
    <source>
        <dbReference type="Proteomes" id="UP000182569"/>
    </source>
</evidence>
<sequence>MFSLIKFEFKKLAKKRTNIIIVLVSVIATIIIFSLPTMRFEYTDTKGNDYKGLKAIALQKENVKERSIKMTEDRITKDIKEYQRLFSKPENIIKADNGETYFKNNVFRRYVYPKSDYFYMISQNYNKPGEYSDDSNLRRINLQNGAKFYESRNNKISTLLNMNHEGGNYSAQEKTFWFNKSSKIQEPYTYGYYEGWSSILSVLGSLIFVLLAICITVAPVFAGEYQRRVDVIILASKYGKTKVITAKIIAAFAFATMVFLLNVIFVVAIPLLSFGIEGWNLPMQIENIIIPYSVTFASGTFISIATAYAVMLGMLSFTLLLSAKFKTPFTVLIIDVIILFVSLFMEQGADNGLFNHILYLLPYKSLDSAFRYYLSYPFGGLTISLILMRIVVYGTMTIIFLPFIRNAFRKHQVQ</sequence>
<feature type="transmembrane region" description="Helical" evidence="1">
    <location>
        <begin position="20"/>
        <end position="38"/>
    </location>
</feature>
<keyword evidence="1" id="KW-0472">Membrane</keyword>
<protein>
    <submittedName>
        <fullName evidence="2">Uncharacterized protein</fullName>
    </submittedName>
</protein>